<keyword evidence="3" id="KW-1185">Reference proteome</keyword>
<feature type="domain" description="Homologous recombination OB-fold protein OB-fold" evidence="1">
    <location>
        <begin position="179"/>
        <end position="263"/>
    </location>
</feature>
<dbReference type="EMBL" id="CAJOBZ010000062">
    <property type="protein sequence ID" value="CAF4930983.1"/>
    <property type="molecule type" value="Genomic_DNA"/>
</dbReference>
<comment type="caution">
    <text evidence="2">The sequence shown here is derived from an EMBL/GenBank/DDBJ whole genome shotgun (WGS) entry which is preliminary data.</text>
</comment>
<evidence type="ECO:0000313" key="3">
    <source>
        <dbReference type="Proteomes" id="UP000663880"/>
    </source>
</evidence>
<dbReference type="AlphaFoldDB" id="A0A821WU64"/>
<dbReference type="PANTHER" id="PTHR14523">
    <property type="entry name" value="UNCHARACTERIZED PROTEIN C17ORF53 HOMOLOG"/>
    <property type="match status" value="1"/>
</dbReference>
<name>A0A821WU64_9NEOP</name>
<protein>
    <recommendedName>
        <fullName evidence="1">Homologous recombination OB-fold protein OB-fold domain-containing protein</fullName>
    </recommendedName>
</protein>
<accession>A0A821WU64</accession>
<reference evidence="2" key="1">
    <citation type="submission" date="2021-02" db="EMBL/GenBank/DDBJ databases">
        <authorList>
            <person name="Steward A R."/>
        </authorList>
    </citation>
    <scope>NUCLEOTIDE SEQUENCE</scope>
</reference>
<dbReference type="Proteomes" id="UP000663880">
    <property type="component" value="Unassembled WGS sequence"/>
</dbReference>
<dbReference type="PANTHER" id="PTHR14523:SF1">
    <property type="entry name" value="HOMOLOGOUS RECOMBINATION OB-FOLD PROTEIN"/>
    <property type="match status" value="1"/>
</dbReference>
<dbReference type="GO" id="GO:0000725">
    <property type="term" value="P:recombinational repair"/>
    <property type="evidence" value="ECO:0007669"/>
    <property type="project" value="InterPro"/>
</dbReference>
<proteinExistence type="predicted"/>
<evidence type="ECO:0000313" key="2">
    <source>
        <dbReference type="EMBL" id="CAF4930983.1"/>
    </source>
</evidence>
<gene>
    <name evidence="2" type="ORF">PMACD_LOCUS13862</name>
</gene>
<organism evidence="2 3">
    <name type="scientific">Pieris macdunnoughi</name>
    <dbReference type="NCBI Taxonomy" id="345717"/>
    <lineage>
        <taxon>Eukaryota</taxon>
        <taxon>Metazoa</taxon>
        <taxon>Ecdysozoa</taxon>
        <taxon>Arthropoda</taxon>
        <taxon>Hexapoda</taxon>
        <taxon>Insecta</taxon>
        <taxon>Pterygota</taxon>
        <taxon>Neoptera</taxon>
        <taxon>Endopterygota</taxon>
        <taxon>Lepidoptera</taxon>
        <taxon>Glossata</taxon>
        <taxon>Ditrysia</taxon>
        <taxon>Papilionoidea</taxon>
        <taxon>Pieridae</taxon>
        <taxon>Pierinae</taxon>
        <taxon>Pieris</taxon>
    </lineage>
</organism>
<dbReference type="InterPro" id="IPR028045">
    <property type="entry name" value="HROB"/>
</dbReference>
<dbReference type="InterPro" id="IPR058570">
    <property type="entry name" value="HROB_OB"/>
</dbReference>
<dbReference type="Pfam" id="PF15072">
    <property type="entry name" value="HROB"/>
    <property type="match status" value="1"/>
</dbReference>
<sequence>MSSILGAKVFTNYYLVSVLMVILGKVLSQLDFKEVDDTQKRILSPEDTQKVGINENIAPALKKDFIKDVHVNPCLLYNNVSPKHSKRKLIDSHFDHKNKRKFPGPAGLLTGTLEETKDDAICQIELLSQDIDASQNYLNRGIFETPLWKRLLEDTSDFSCNTIKVIKQQALTGNLRRRKAEIVRGFIESIDRSAIDPLITLRDTTGHIKFTLHRDAWLHFSPYFISEYCALVLHKPTVLTTGSTFKKHYLNVTIKNISHIYSNTIVDETEELPDGFVKIVNEELTLIKHEKQNTEFDFSPSNEINEADILGDLGGEFSDFF</sequence>
<evidence type="ECO:0000259" key="1">
    <source>
        <dbReference type="Pfam" id="PF15072"/>
    </source>
</evidence>
<dbReference type="OrthoDB" id="21443at2759"/>